<protein>
    <recommendedName>
        <fullName evidence="3">PPIase cyclophilin-type domain-containing protein</fullName>
    </recommendedName>
</protein>
<evidence type="ECO:0000256" key="1">
    <source>
        <dbReference type="SAM" id="MobiDB-lite"/>
    </source>
</evidence>
<feature type="compositionally biased region" description="Polar residues" evidence="1">
    <location>
        <begin position="1"/>
        <end position="12"/>
    </location>
</feature>
<dbReference type="OMA" id="YSSHEDD"/>
<dbReference type="Proteomes" id="UP000266841">
    <property type="component" value="Unassembled WGS sequence"/>
</dbReference>
<name>K0R7C8_THAOC</name>
<dbReference type="eggNOG" id="ENOG502QX39">
    <property type="taxonomic scope" value="Eukaryota"/>
</dbReference>
<feature type="compositionally biased region" description="Polar residues" evidence="1">
    <location>
        <begin position="122"/>
        <end position="132"/>
    </location>
</feature>
<dbReference type="EMBL" id="AGNL01045399">
    <property type="protein sequence ID" value="EJK48800.1"/>
    <property type="molecule type" value="Genomic_DNA"/>
</dbReference>
<keyword evidence="2" id="KW-0812">Transmembrane</keyword>
<feature type="domain" description="PPIase cyclophilin-type" evidence="3">
    <location>
        <begin position="301"/>
        <end position="467"/>
    </location>
</feature>
<accession>K0R7C8</accession>
<dbReference type="Pfam" id="PF00160">
    <property type="entry name" value="Pro_isomerase"/>
    <property type="match status" value="1"/>
</dbReference>
<evidence type="ECO:0000259" key="3">
    <source>
        <dbReference type="PROSITE" id="PS50072"/>
    </source>
</evidence>
<dbReference type="AlphaFoldDB" id="K0R7C8"/>
<evidence type="ECO:0000313" key="5">
    <source>
        <dbReference type="Proteomes" id="UP000266841"/>
    </source>
</evidence>
<feature type="transmembrane region" description="Helical" evidence="2">
    <location>
        <begin position="149"/>
        <end position="171"/>
    </location>
</feature>
<evidence type="ECO:0000313" key="4">
    <source>
        <dbReference type="EMBL" id="EJK48800.1"/>
    </source>
</evidence>
<reference evidence="4 5" key="1">
    <citation type="journal article" date="2012" name="Genome Biol.">
        <title>Genome and low-iron response of an oceanic diatom adapted to chronic iron limitation.</title>
        <authorList>
            <person name="Lommer M."/>
            <person name="Specht M."/>
            <person name="Roy A.S."/>
            <person name="Kraemer L."/>
            <person name="Andreson R."/>
            <person name="Gutowska M.A."/>
            <person name="Wolf J."/>
            <person name="Bergner S.V."/>
            <person name="Schilhabel M.B."/>
            <person name="Klostermeier U.C."/>
            <person name="Beiko R.G."/>
            <person name="Rosenstiel P."/>
            <person name="Hippler M."/>
            <person name="Laroche J."/>
        </authorList>
    </citation>
    <scope>NUCLEOTIDE SEQUENCE [LARGE SCALE GENOMIC DNA]</scope>
    <source>
        <strain evidence="4 5">CCMP1005</strain>
    </source>
</reference>
<keyword evidence="2" id="KW-1133">Transmembrane helix</keyword>
<evidence type="ECO:0000256" key="2">
    <source>
        <dbReference type="SAM" id="Phobius"/>
    </source>
</evidence>
<keyword evidence="5" id="KW-1185">Reference proteome</keyword>
<feature type="region of interest" description="Disordered" evidence="1">
    <location>
        <begin position="113"/>
        <end position="132"/>
    </location>
</feature>
<sequence>MMMNQQSRTLSVGSEDGECSVPPRMTMASQSSSFADDDVEGGHISSSDEEDEIIQTKFRPSRGGFMRRSSQTSGLTSRNRARSEPAVAEQTSSSKYHRRSAIFADSPYEPAVAKTGKRRWSDQSSQGSNELPRTISFNVDCKSGRKSHFFTSVILPTFGLLAIFSVIAYQYKQISTLQGELDLSHGHRLVLTDSHSNLTRDLQKKQEHIENFRHTHGQLTKVHSDLSANMKKMRDEYAEGMKELSRLRTVERRVTWSEKRWNEMVDGIQERSRQSVLAKYGEGPHHVELTLELPHNETPQRVLIELAPLSMMPHSISTFLDQVSGGELDGTHFDLHAGHVLMGRSHIKQRDGDQRNDGSEHDVPRNVFPEYNSQFPHDHYTVAFPPASTASQKTGVEFYINLLNNAAHHSPRVEKDKDGNDRYVEGESAFGKIIDAESRKVVDAMDALQVVGGGLLEESVEIVSAKIISERKIE</sequence>
<dbReference type="InterPro" id="IPR002130">
    <property type="entry name" value="Cyclophilin-type_PPIase_dom"/>
</dbReference>
<keyword evidence="2" id="KW-0472">Membrane</keyword>
<proteinExistence type="predicted"/>
<gene>
    <name evidence="4" type="ORF">THAOC_32374</name>
</gene>
<feature type="compositionally biased region" description="Polar residues" evidence="1">
    <location>
        <begin position="68"/>
        <end position="78"/>
    </location>
</feature>
<dbReference type="OrthoDB" id="193086at2759"/>
<dbReference type="InterPro" id="IPR029000">
    <property type="entry name" value="Cyclophilin-like_dom_sf"/>
</dbReference>
<comment type="caution">
    <text evidence="4">The sequence shown here is derived from an EMBL/GenBank/DDBJ whole genome shotgun (WGS) entry which is preliminary data.</text>
</comment>
<organism evidence="4 5">
    <name type="scientific">Thalassiosira oceanica</name>
    <name type="common">Marine diatom</name>
    <dbReference type="NCBI Taxonomy" id="159749"/>
    <lineage>
        <taxon>Eukaryota</taxon>
        <taxon>Sar</taxon>
        <taxon>Stramenopiles</taxon>
        <taxon>Ochrophyta</taxon>
        <taxon>Bacillariophyta</taxon>
        <taxon>Coscinodiscophyceae</taxon>
        <taxon>Thalassiosirophycidae</taxon>
        <taxon>Thalassiosirales</taxon>
        <taxon>Thalassiosiraceae</taxon>
        <taxon>Thalassiosira</taxon>
    </lineage>
</organism>
<dbReference type="SUPFAM" id="SSF50891">
    <property type="entry name" value="Cyclophilin-like"/>
    <property type="match status" value="1"/>
</dbReference>
<dbReference type="GO" id="GO:0003755">
    <property type="term" value="F:peptidyl-prolyl cis-trans isomerase activity"/>
    <property type="evidence" value="ECO:0007669"/>
    <property type="project" value="InterPro"/>
</dbReference>
<dbReference type="Gene3D" id="2.40.100.10">
    <property type="entry name" value="Cyclophilin-like"/>
    <property type="match status" value="1"/>
</dbReference>
<feature type="region of interest" description="Disordered" evidence="1">
    <location>
        <begin position="1"/>
        <end position="100"/>
    </location>
</feature>
<dbReference type="PROSITE" id="PS50072">
    <property type="entry name" value="CSA_PPIASE_2"/>
    <property type="match status" value="1"/>
</dbReference>